<organism evidence="2 3">
    <name type="scientific">Cichlidogyrus casuarinus</name>
    <dbReference type="NCBI Taxonomy" id="1844966"/>
    <lineage>
        <taxon>Eukaryota</taxon>
        <taxon>Metazoa</taxon>
        <taxon>Spiralia</taxon>
        <taxon>Lophotrochozoa</taxon>
        <taxon>Platyhelminthes</taxon>
        <taxon>Monogenea</taxon>
        <taxon>Monopisthocotylea</taxon>
        <taxon>Dactylogyridea</taxon>
        <taxon>Ancyrocephalidae</taxon>
        <taxon>Cichlidogyrus</taxon>
    </lineage>
</organism>
<reference evidence="2 3" key="1">
    <citation type="submission" date="2024-11" db="EMBL/GenBank/DDBJ databases">
        <title>Adaptive evolution of stress response genes in parasites aligns with host niche diversity.</title>
        <authorList>
            <person name="Hahn C."/>
            <person name="Resl P."/>
        </authorList>
    </citation>
    <scope>NUCLEOTIDE SEQUENCE [LARGE SCALE GENOMIC DNA]</scope>
    <source>
        <strain evidence="2">EGGRZ-B1_66</strain>
        <tissue evidence="2">Body</tissue>
    </source>
</reference>
<gene>
    <name evidence="2" type="ORF">Ciccas_006103</name>
</gene>
<dbReference type="EMBL" id="JBJKFK010000789">
    <property type="protein sequence ID" value="KAL3315267.1"/>
    <property type="molecule type" value="Genomic_DNA"/>
</dbReference>
<name>A0ABD2Q7Y0_9PLAT</name>
<sequence length="255" mass="27709">MSTLSPSFESSSPSPPSGPAHLDEPNSDDEQPPKMETSRAQRRKPLFPTHHVPVSPPLFSIEALMNSRPTQSPDKNQDELSSQDSNSEQKIESENGIAASTHQDAASIFNKLSCTLGTETLLKSFLALTQKSANPLIGSLWSHFGQQGLFKPMKDESQEEELNGNSFGLHSSSSSTNSPGTSLVLKSSENSPNAESRRNAMTMLSLAGLKRPFLDTSSDSEQKLNLADSDHENEGRIHIPLKKSQFAGCNFANKK</sequence>
<feature type="region of interest" description="Disordered" evidence="1">
    <location>
        <begin position="1"/>
        <end position="93"/>
    </location>
</feature>
<feature type="compositionally biased region" description="Polar residues" evidence="1">
    <location>
        <begin position="184"/>
        <end position="194"/>
    </location>
</feature>
<feature type="region of interest" description="Disordered" evidence="1">
    <location>
        <begin position="154"/>
        <end position="199"/>
    </location>
</feature>
<accession>A0ABD2Q7Y0</accession>
<protein>
    <submittedName>
        <fullName evidence="2">Uncharacterized protein</fullName>
    </submittedName>
</protein>
<feature type="compositionally biased region" description="Low complexity" evidence="1">
    <location>
        <begin position="1"/>
        <end position="12"/>
    </location>
</feature>
<dbReference type="Proteomes" id="UP001626550">
    <property type="component" value="Unassembled WGS sequence"/>
</dbReference>
<evidence type="ECO:0000256" key="1">
    <source>
        <dbReference type="SAM" id="MobiDB-lite"/>
    </source>
</evidence>
<comment type="caution">
    <text evidence="2">The sequence shown here is derived from an EMBL/GenBank/DDBJ whole genome shotgun (WGS) entry which is preliminary data.</text>
</comment>
<feature type="compositionally biased region" description="Low complexity" evidence="1">
    <location>
        <begin position="163"/>
        <end position="183"/>
    </location>
</feature>
<proteinExistence type="predicted"/>
<keyword evidence="3" id="KW-1185">Reference proteome</keyword>
<dbReference type="AlphaFoldDB" id="A0ABD2Q7Y0"/>
<feature type="compositionally biased region" description="Polar residues" evidence="1">
    <location>
        <begin position="67"/>
        <end position="86"/>
    </location>
</feature>
<evidence type="ECO:0000313" key="3">
    <source>
        <dbReference type="Proteomes" id="UP001626550"/>
    </source>
</evidence>
<evidence type="ECO:0000313" key="2">
    <source>
        <dbReference type="EMBL" id="KAL3315267.1"/>
    </source>
</evidence>